<gene>
    <name evidence="1" type="ORF">P9921_00880</name>
</gene>
<dbReference type="EMBL" id="JARTOI010000001">
    <property type="protein sequence ID" value="MDK5169045.1"/>
    <property type="molecule type" value="Genomic_DNA"/>
</dbReference>
<accession>A0ABT7G5W5</accession>
<evidence type="ECO:0000313" key="1">
    <source>
        <dbReference type="EMBL" id="MDK5169045.1"/>
    </source>
</evidence>
<comment type="caution">
    <text evidence="1">The sequence shown here is derived from an EMBL/GenBank/DDBJ whole genome shotgun (WGS) entry which is preliminary data.</text>
</comment>
<name>A0ABT7G5W5_9GAMM</name>
<dbReference type="Proteomes" id="UP001174748">
    <property type="component" value="Unassembled WGS sequence"/>
</dbReference>
<evidence type="ECO:0000313" key="2">
    <source>
        <dbReference type="Proteomes" id="UP001174748"/>
    </source>
</evidence>
<sequence>MQSNSKREDVQDILDIIEKLDSKGELITALAIAKQLGQTKANVHRILKMFNIDLKPYQDKYRAKAKAQRTQALIDSQADTVASLRALDTAKHTLPELMALIGFTDSERALKAILVREKLPYKTKSWFARELKKVDTKDKTMRQLYEDCGLQDEGITLATFRTRLHENAIPYKQIIKTRFWWTGLEGKNKQVPQEAIDELHKYFKDNKVNTAEYTIKELYGYFDFNMPYMAFKHLIISQNIQTNTIIIR</sequence>
<proteinExistence type="predicted"/>
<dbReference type="RefSeq" id="WP_285097966.1">
    <property type="nucleotide sequence ID" value="NZ_JARTOI010000001.1"/>
</dbReference>
<keyword evidence="2" id="KW-1185">Reference proteome</keyword>
<reference evidence="1" key="1">
    <citation type="submission" date="2023-01" db="EMBL/GenBank/DDBJ databases">
        <title>Genomic dissection of endemic carbapenem resistance: metallo-beta-lactamase gene dissemination through clonal, plasmid and integron transfer pathways.</title>
        <authorList>
            <person name="Macesic N."/>
        </authorList>
    </citation>
    <scope>NUCLEOTIDE SEQUENCE</scope>
    <source>
        <strain evidence="1">CPO382</strain>
    </source>
</reference>
<protein>
    <submittedName>
        <fullName evidence="1">Uncharacterized protein</fullName>
    </submittedName>
</protein>
<organism evidence="1 2">
    <name type="scientific">Serratia nevei</name>
    <dbReference type="NCBI Taxonomy" id="2703794"/>
    <lineage>
        <taxon>Bacteria</taxon>
        <taxon>Pseudomonadati</taxon>
        <taxon>Pseudomonadota</taxon>
        <taxon>Gammaproteobacteria</taxon>
        <taxon>Enterobacterales</taxon>
        <taxon>Yersiniaceae</taxon>
        <taxon>Serratia</taxon>
    </lineage>
</organism>